<gene>
    <name evidence="2" type="ORF">J07HQW2_00568</name>
</gene>
<dbReference type="AlphaFoldDB" id="U1MUT6"/>
<proteinExistence type="predicted"/>
<feature type="region of interest" description="Disordered" evidence="1">
    <location>
        <begin position="34"/>
        <end position="54"/>
    </location>
</feature>
<accession>U1MUT6</accession>
<organism evidence="2 3">
    <name type="scientific">Haloquadratum walsbyi J07HQW2</name>
    <dbReference type="NCBI Taxonomy" id="1238425"/>
    <lineage>
        <taxon>Archaea</taxon>
        <taxon>Methanobacteriati</taxon>
        <taxon>Methanobacteriota</taxon>
        <taxon>Stenosarchaea group</taxon>
        <taxon>Halobacteria</taxon>
        <taxon>Halobacteriales</taxon>
        <taxon>Haloferacaceae</taxon>
        <taxon>Haloquadratum</taxon>
    </lineage>
</organism>
<protein>
    <submittedName>
        <fullName evidence="2">Uncharacterized protein</fullName>
    </submittedName>
</protein>
<dbReference type="RefSeq" id="WP_021053627.1">
    <property type="nucleotide sequence ID" value="NZ_KE356561.1"/>
</dbReference>
<name>U1MUT6_9EURY</name>
<reference evidence="2 3" key="1">
    <citation type="journal article" date="2013" name="PLoS ONE">
        <title>Assembly-driven community genomics of a hypersaline microbial ecosystem.</title>
        <authorList>
            <person name="Podell S."/>
            <person name="Ugalde J.A."/>
            <person name="Narasingarao P."/>
            <person name="Banfield J.F."/>
            <person name="Heidelberg K.B."/>
            <person name="Allen E.E."/>
        </authorList>
    </citation>
    <scope>NUCLEOTIDE SEQUENCE [LARGE SCALE GENOMIC DNA]</scope>
    <source>
        <strain evidence="3">J07HQW2</strain>
    </source>
</reference>
<sequence length="68" mass="7365">MQVSFLLGESIVALIADKLDKAGHDVERVVDVDELGEGSATPRPDAASSHFPNPWEGVERRHILSSLV</sequence>
<dbReference type="Proteomes" id="UP000030710">
    <property type="component" value="Unassembled WGS sequence"/>
</dbReference>
<evidence type="ECO:0000256" key="1">
    <source>
        <dbReference type="SAM" id="MobiDB-lite"/>
    </source>
</evidence>
<dbReference type="EMBL" id="KE356561">
    <property type="protein sequence ID" value="ERG94134.1"/>
    <property type="molecule type" value="Genomic_DNA"/>
</dbReference>
<evidence type="ECO:0000313" key="2">
    <source>
        <dbReference type="EMBL" id="ERG94134.1"/>
    </source>
</evidence>
<evidence type="ECO:0000313" key="3">
    <source>
        <dbReference type="Proteomes" id="UP000030710"/>
    </source>
</evidence>
<dbReference type="HOGENOM" id="CLU_2783999_0_0_2"/>